<keyword evidence="6" id="KW-1185">Reference proteome</keyword>
<dbReference type="InterPro" id="IPR018062">
    <property type="entry name" value="HTH_AraC-typ_CS"/>
</dbReference>
<dbReference type="InterPro" id="IPR018060">
    <property type="entry name" value="HTH_AraC"/>
</dbReference>
<gene>
    <name evidence="5" type="ORF">EGT74_00060</name>
</gene>
<dbReference type="PROSITE" id="PS01124">
    <property type="entry name" value="HTH_ARAC_FAMILY_2"/>
    <property type="match status" value="1"/>
</dbReference>
<dbReference type="Pfam" id="PF12833">
    <property type="entry name" value="HTH_18"/>
    <property type="match status" value="1"/>
</dbReference>
<comment type="caution">
    <text evidence="5">The sequence shown here is derived from an EMBL/GenBank/DDBJ whole genome shotgun (WGS) entry which is preliminary data.</text>
</comment>
<sequence>MAADVLAGDCARNIVAGENDERIMKHLYENFVFPSDRSFTVRRDTLEMKKYVTFKSHLHFEIALLENCRGKRLIGDHIDGFDAPELVLMGSYLPHCWQYQQVKDPSCLPQCYVIHFLPGFLGKEMLETPEARKLSELFSLAARGILFPGDTVDRARPLIQQLLLEEGFGRISLFIQLMDVLVNSKTYTVLASPYYNAAEWSPDSQKISKVFDFIYRNFRNEISLQEVSAVIHMSTTGFCRFFKQNTKKTFTDVLKEVRIGHAAKLLLDGTHNVSGACYESGYNNLSNFNKHFKEVKGRSPRDFLKQYEINPDRAPGGTSQQ</sequence>
<dbReference type="PROSITE" id="PS00041">
    <property type="entry name" value="HTH_ARAC_FAMILY_1"/>
    <property type="match status" value="1"/>
</dbReference>
<dbReference type="AlphaFoldDB" id="A0A3N4Q7D8"/>
<dbReference type="PANTHER" id="PTHR43280">
    <property type="entry name" value="ARAC-FAMILY TRANSCRIPTIONAL REGULATOR"/>
    <property type="match status" value="1"/>
</dbReference>
<name>A0A3N4Q7D8_9BACT</name>
<evidence type="ECO:0000256" key="2">
    <source>
        <dbReference type="ARBA" id="ARBA00023125"/>
    </source>
</evidence>
<dbReference type="PANTHER" id="PTHR43280:SF27">
    <property type="entry name" value="TRANSCRIPTIONAL REGULATOR MTLR"/>
    <property type="match status" value="1"/>
</dbReference>
<keyword evidence="3" id="KW-0804">Transcription</keyword>
<reference evidence="5 6" key="1">
    <citation type="submission" date="2018-11" db="EMBL/GenBank/DDBJ databases">
        <title>Chitinophaga lutea sp.nov., isolate from arsenic contaminated soil.</title>
        <authorList>
            <person name="Zong Y."/>
        </authorList>
    </citation>
    <scope>NUCLEOTIDE SEQUENCE [LARGE SCALE GENOMIC DNA]</scope>
    <source>
        <strain evidence="5 6">ZY74</strain>
    </source>
</reference>
<evidence type="ECO:0000256" key="3">
    <source>
        <dbReference type="ARBA" id="ARBA00023163"/>
    </source>
</evidence>
<accession>A0A3N4Q7D8</accession>
<proteinExistence type="predicted"/>
<organism evidence="5 6">
    <name type="scientific">Chitinophaga lutea</name>
    <dbReference type="NCBI Taxonomy" id="2488634"/>
    <lineage>
        <taxon>Bacteria</taxon>
        <taxon>Pseudomonadati</taxon>
        <taxon>Bacteroidota</taxon>
        <taxon>Chitinophagia</taxon>
        <taxon>Chitinophagales</taxon>
        <taxon>Chitinophagaceae</taxon>
        <taxon>Chitinophaga</taxon>
    </lineage>
</organism>
<evidence type="ECO:0000313" key="6">
    <source>
        <dbReference type="Proteomes" id="UP000278351"/>
    </source>
</evidence>
<keyword evidence="2" id="KW-0238">DNA-binding</keyword>
<feature type="domain" description="HTH araC/xylS-type" evidence="4">
    <location>
        <begin position="208"/>
        <end position="306"/>
    </location>
</feature>
<dbReference type="GO" id="GO:0003700">
    <property type="term" value="F:DNA-binding transcription factor activity"/>
    <property type="evidence" value="ECO:0007669"/>
    <property type="project" value="InterPro"/>
</dbReference>
<dbReference type="SUPFAM" id="SSF46689">
    <property type="entry name" value="Homeodomain-like"/>
    <property type="match status" value="2"/>
</dbReference>
<evidence type="ECO:0000256" key="1">
    <source>
        <dbReference type="ARBA" id="ARBA00023015"/>
    </source>
</evidence>
<dbReference type="Proteomes" id="UP000278351">
    <property type="component" value="Unassembled WGS sequence"/>
</dbReference>
<keyword evidence="1" id="KW-0805">Transcription regulation</keyword>
<evidence type="ECO:0000313" key="5">
    <source>
        <dbReference type="EMBL" id="RPE11987.1"/>
    </source>
</evidence>
<dbReference type="InterPro" id="IPR009057">
    <property type="entry name" value="Homeodomain-like_sf"/>
</dbReference>
<dbReference type="SMART" id="SM00342">
    <property type="entry name" value="HTH_ARAC"/>
    <property type="match status" value="1"/>
</dbReference>
<dbReference type="EMBL" id="RPDH01000001">
    <property type="protein sequence ID" value="RPE11987.1"/>
    <property type="molecule type" value="Genomic_DNA"/>
</dbReference>
<evidence type="ECO:0000259" key="4">
    <source>
        <dbReference type="PROSITE" id="PS01124"/>
    </source>
</evidence>
<dbReference type="Gene3D" id="1.10.10.60">
    <property type="entry name" value="Homeodomain-like"/>
    <property type="match status" value="2"/>
</dbReference>
<protein>
    <submittedName>
        <fullName evidence="5">AraC family transcriptional regulator</fullName>
    </submittedName>
</protein>
<dbReference type="GO" id="GO:0043565">
    <property type="term" value="F:sequence-specific DNA binding"/>
    <property type="evidence" value="ECO:0007669"/>
    <property type="project" value="InterPro"/>
</dbReference>